<dbReference type="Proteomes" id="UP000249467">
    <property type="component" value="Unassembled WGS sequence"/>
</dbReference>
<proteinExistence type="predicted"/>
<name>A0A2W4W6T6_9CYAN</name>
<gene>
    <name evidence="1" type="ORF">DCF19_11075</name>
</gene>
<dbReference type="EMBL" id="QBML01000013">
    <property type="protein sequence ID" value="PZO40843.1"/>
    <property type="molecule type" value="Genomic_DNA"/>
</dbReference>
<organism evidence="1 2">
    <name type="scientific">Pseudanabaena frigida</name>
    <dbReference type="NCBI Taxonomy" id="945775"/>
    <lineage>
        <taxon>Bacteria</taxon>
        <taxon>Bacillati</taxon>
        <taxon>Cyanobacteriota</taxon>
        <taxon>Cyanophyceae</taxon>
        <taxon>Pseudanabaenales</taxon>
        <taxon>Pseudanabaenaceae</taxon>
        <taxon>Pseudanabaena</taxon>
    </lineage>
</organism>
<reference evidence="1 2" key="1">
    <citation type="submission" date="2018-04" db="EMBL/GenBank/DDBJ databases">
        <authorList>
            <person name="Go L.Y."/>
            <person name="Mitchell J.A."/>
        </authorList>
    </citation>
    <scope>NUCLEOTIDE SEQUENCE [LARGE SCALE GENOMIC DNA]</scope>
    <source>
        <strain evidence="1">ULC066bin1</strain>
    </source>
</reference>
<dbReference type="AlphaFoldDB" id="A0A2W4W6T6"/>
<sequence>MSDELNKIFENDQKKYRVLQSVYNLSNPDKFVGVSAKQVADFTQIPMSEAKEILNRLCDFDELIDCPTNTSGFMSNHKTIDKIKQYKKLEIEEILREFRQIASDLIHMNSYDEMSYLKRFINFIESKPIIFDFIQDNNRVRQFEIERVIDSCVQLVHTYVQIPKGKNEEIAFTYQLLKYGLEKFNAYYVFTIQIPAYGSREEGVLKFNKTIVSYFCNHIDHYLTTMLNKLGADEQSYLNSTTQNLNFNGNVGAVQTGNHNIAHVTQNNYSSQSLVDAAKEIQELLENLAQIYPTNTLSDKMVVVTKAVEQIENNRSLKERTVGALKSAGVEGFKELIDNPLINILMAAIEGWKEGK</sequence>
<reference evidence="1 2" key="2">
    <citation type="submission" date="2018-06" db="EMBL/GenBank/DDBJ databases">
        <title>Metagenomic assembly of (sub)arctic Cyanobacteria and their associated microbiome from non-axenic cultures.</title>
        <authorList>
            <person name="Baurain D."/>
        </authorList>
    </citation>
    <scope>NUCLEOTIDE SEQUENCE [LARGE SCALE GENOMIC DNA]</scope>
    <source>
        <strain evidence="1">ULC066bin1</strain>
    </source>
</reference>
<evidence type="ECO:0000313" key="2">
    <source>
        <dbReference type="Proteomes" id="UP000249467"/>
    </source>
</evidence>
<comment type="caution">
    <text evidence="1">The sequence shown here is derived from an EMBL/GenBank/DDBJ whole genome shotgun (WGS) entry which is preliminary data.</text>
</comment>
<accession>A0A2W4W6T6</accession>
<protein>
    <submittedName>
        <fullName evidence="1">Uncharacterized protein</fullName>
    </submittedName>
</protein>
<evidence type="ECO:0000313" key="1">
    <source>
        <dbReference type="EMBL" id="PZO40843.1"/>
    </source>
</evidence>